<protein>
    <recommendedName>
        <fullName evidence="2">chitin synthase</fullName>
        <ecNumber evidence="2">2.4.1.16</ecNumber>
    </recommendedName>
</protein>
<sequence length="835" mass="97298">MSLKDDKDQVLHQTILDVHPDPYATSAEMGEVPKSTFESRSPEGDLLIYQPFKLLKQTEDRYKDDKILKGLLNCDGFEFIAPDTKFRQSLLYDLLFDYEKDEQTRCEILILVAVDVLDVNTYKETMLGITANLEYFRQVGLQTEKICCIVIIDGMENFMRTYKNQCDYFKQFFDQDLIKDFFHVEDLRDCKVNGGNSDDDLLHCFMKNAIFDNSNIKLQMVFAIKQERSLKLNTHLWFFGGFCQMINPGYVMLLEAGTRPMPKALFYLYEALRIDDHLAGCCGELKVEDKTYWNLALGAQAAEYKFNHIFNKSFESLTGYVSEMPSSFSAYQWNALQGDPLWKYYFKPFTQPEKMTPYQASIYSYESEVLTLALVAKHKCNYTLRYVKRATAKTTVPTSIIDLMIQRRCWINWRWHLLVDLFKTFDLISKSKHEGFRSLALRFKVLVYFLDTLCIWFSVAGLYMAFAYCLRQTYRDESRESNIYGWGNYVILLYIFQIIVIFSLSLSASIDRLKGEFKILSSIQGAFIIFFISLQIKIILNGDPYTEWKIGFTLIILAGVLLNVILHCSVFEIAKGIAHLTFLSSSYINIFLINAICNTQENSLVPINLKIDEEQASDYFMYRTKCTLVWALSNATLAYFLNLFDLQHNTEEYWLLYLMGIIGAVLLAVRILAAFIYILNEYFTSCFCKKNISIDENYRPIQVKRVRYSKKNPERIEKDIIIDEIGFNPERICNDKDQEYIMKLNNLNAGKFSLSTSKAQELSLLDESYKRYGDINGDYIRSIRRRKGLSVNQVSKITKIDKYRLKIIENNIDKPTPEEAAILRYYINNENTQEP</sequence>
<dbReference type="AlphaFoldDB" id="A0AAU9JG84"/>
<feature type="transmembrane region" description="Helical" evidence="9">
    <location>
        <begin position="445"/>
        <end position="466"/>
    </location>
</feature>
<comment type="subcellular location">
    <subcellularLocation>
        <location evidence="1">Cell membrane</location>
        <topology evidence="1">Multi-pass membrane protein</topology>
    </subcellularLocation>
</comment>
<evidence type="ECO:0000313" key="10">
    <source>
        <dbReference type="EMBL" id="CAG9324708.1"/>
    </source>
</evidence>
<evidence type="ECO:0000313" key="11">
    <source>
        <dbReference type="Proteomes" id="UP001162131"/>
    </source>
</evidence>
<evidence type="ECO:0000256" key="4">
    <source>
        <dbReference type="ARBA" id="ARBA00022676"/>
    </source>
</evidence>
<gene>
    <name evidence="10" type="ORF">BSTOLATCC_MIC36490</name>
</gene>
<organism evidence="10 11">
    <name type="scientific">Blepharisma stoltei</name>
    <dbReference type="NCBI Taxonomy" id="1481888"/>
    <lineage>
        <taxon>Eukaryota</taxon>
        <taxon>Sar</taxon>
        <taxon>Alveolata</taxon>
        <taxon>Ciliophora</taxon>
        <taxon>Postciliodesmatophora</taxon>
        <taxon>Heterotrichea</taxon>
        <taxon>Heterotrichida</taxon>
        <taxon>Blepharismidae</taxon>
        <taxon>Blepharisma</taxon>
    </lineage>
</organism>
<keyword evidence="8" id="KW-0961">Cell wall biogenesis/degradation</keyword>
<dbReference type="GO" id="GO:0004100">
    <property type="term" value="F:chitin synthase activity"/>
    <property type="evidence" value="ECO:0007669"/>
    <property type="project" value="UniProtKB-EC"/>
</dbReference>
<dbReference type="GO" id="GO:0005886">
    <property type="term" value="C:plasma membrane"/>
    <property type="evidence" value="ECO:0007669"/>
    <property type="project" value="UniProtKB-SubCell"/>
</dbReference>
<feature type="transmembrane region" description="Helical" evidence="9">
    <location>
        <begin position="656"/>
        <end position="679"/>
    </location>
</feature>
<evidence type="ECO:0000256" key="7">
    <source>
        <dbReference type="ARBA" id="ARBA00023136"/>
    </source>
</evidence>
<dbReference type="Proteomes" id="UP001162131">
    <property type="component" value="Unassembled WGS sequence"/>
</dbReference>
<feature type="transmembrane region" description="Helical" evidence="9">
    <location>
        <begin position="577"/>
        <end position="596"/>
    </location>
</feature>
<evidence type="ECO:0000256" key="5">
    <source>
        <dbReference type="ARBA" id="ARBA00022679"/>
    </source>
</evidence>
<accession>A0AAU9JG84</accession>
<comment type="caution">
    <text evidence="10">The sequence shown here is derived from an EMBL/GenBank/DDBJ whole genome shotgun (WGS) entry which is preliminary data.</text>
</comment>
<dbReference type="InterPro" id="IPR010982">
    <property type="entry name" value="Lambda_DNA-bd_dom_sf"/>
</dbReference>
<dbReference type="EC" id="2.4.1.16" evidence="2"/>
<dbReference type="InterPro" id="IPR001387">
    <property type="entry name" value="Cro/C1-type_HTH"/>
</dbReference>
<evidence type="ECO:0000256" key="8">
    <source>
        <dbReference type="ARBA" id="ARBA00023316"/>
    </source>
</evidence>
<keyword evidence="3" id="KW-1003">Cell membrane</keyword>
<feature type="transmembrane region" description="Helical" evidence="9">
    <location>
        <begin position="627"/>
        <end position="644"/>
    </location>
</feature>
<dbReference type="CDD" id="cd00093">
    <property type="entry name" value="HTH_XRE"/>
    <property type="match status" value="1"/>
</dbReference>
<evidence type="ECO:0000256" key="3">
    <source>
        <dbReference type="ARBA" id="ARBA00022475"/>
    </source>
</evidence>
<feature type="transmembrane region" description="Helical" evidence="9">
    <location>
        <begin position="519"/>
        <end position="538"/>
    </location>
</feature>
<proteinExistence type="predicted"/>
<keyword evidence="6 9" id="KW-0812">Transmembrane</keyword>
<feature type="transmembrane region" description="Helical" evidence="9">
    <location>
        <begin position="486"/>
        <end position="507"/>
    </location>
</feature>
<evidence type="ECO:0000256" key="9">
    <source>
        <dbReference type="SAM" id="Phobius"/>
    </source>
</evidence>
<evidence type="ECO:0000256" key="6">
    <source>
        <dbReference type="ARBA" id="ARBA00022692"/>
    </source>
</evidence>
<name>A0AAU9JG84_9CILI</name>
<evidence type="ECO:0000256" key="2">
    <source>
        <dbReference type="ARBA" id="ARBA00012543"/>
    </source>
</evidence>
<feature type="transmembrane region" description="Helical" evidence="9">
    <location>
        <begin position="550"/>
        <end position="570"/>
    </location>
</feature>
<keyword evidence="4" id="KW-0328">Glycosyltransferase</keyword>
<dbReference type="PANTHER" id="PTHR22914">
    <property type="entry name" value="CHITIN SYNTHASE"/>
    <property type="match status" value="1"/>
</dbReference>
<dbReference type="EMBL" id="CAJZBQ010000036">
    <property type="protein sequence ID" value="CAG9324708.1"/>
    <property type="molecule type" value="Genomic_DNA"/>
</dbReference>
<reference evidence="10" key="1">
    <citation type="submission" date="2021-09" db="EMBL/GenBank/DDBJ databases">
        <authorList>
            <consortium name="AG Swart"/>
            <person name="Singh M."/>
            <person name="Singh A."/>
            <person name="Seah K."/>
            <person name="Emmerich C."/>
        </authorList>
    </citation>
    <scope>NUCLEOTIDE SEQUENCE</scope>
    <source>
        <strain evidence="10">ATCC30299</strain>
    </source>
</reference>
<dbReference type="GO" id="GO:0006031">
    <property type="term" value="P:chitin biosynthetic process"/>
    <property type="evidence" value="ECO:0007669"/>
    <property type="project" value="TreeGrafter"/>
</dbReference>
<keyword evidence="5" id="KW-0808">Transferase</keyword>
<keyword evidence="9" id="KW-1133">Transmembrane helix</keyword>
<dbReference type="GO" id="GO:0071555">
    <property type="term" value="P:cell wall organization"/>
    <property type="evidence" value="ECO:0007669"/>
    <property type="project" value="UniProtKB-KW"/>
</dbReference>
<dbReference type="PANTHER" id="PTHR22914:SF9">
    <property type="entry name" value="CHITIN SYNTHASE 1"/>
    <property type="match status" value="1"/>
</dbReference>
<dbReference type="Gene3D" id="1.10.260.40">
    <property type="entry name" value="lambda repressor-like DNA-binding domains"/>
    <property type="match status" value="1"/>
</dbReference>
<keyword evidence="11" id="KW-1185">Reference proteome</keyword>
<evidence type="ECO:0000256" key="1">
    <source>
        <dbReference type="ARBA" id="ARBA00004651"/>
    </source>
</evidence>
<keyword evidence="7 9" id="KW-0472">Membrane</keyword>
<dbReference type="GO" id="GO:0003677">
    <property type="term" value="F:DNA binding"/>
    <property type="evidence" value="ECO:0007669"/>
    <property type="project" value="InterPro"/>
</dbReference>
<dbReference type="Pfam" id="PF01644">
    <property type="entry name" value="Chitin_synth_1"/>
    <property type="match status" value="1"/>
</dbReference>
<dbReference type="InterPro" id="IPR004835">
    <property type="entry name" value="Chitin_synth"/>
</dbReference>